<dbReference type="RefSeq" id="WP_185617811.1">
    <property type="nucleotide sequence ID" value="NZ_JAARMV010000001.1"/>
</dbReference>
<accession>A0A7X1A3D1</accession>
<proteinExistence type="predicted"/>
<sequence>MSAKWELESSDVDRLFDVMARLPNRSEEVINRSLKEKGAPLAIQNIEKKINISKDWRGRVLNKKHAQSSSPFKVTPHNLGFEITSKKPFNYLVFPDEGIGQHNKNAQNFMQRGLDESVPEIVEQIEKDVLEEINRTLGGN</sequence>
<evidence type="ECO:0008006" key="3">
    <source>
        <dbReference type="Google" id="ProtNLM"/>
    </source>
</evidence>
<comment type="caution">
    <text evidence="1">The sequence shown here is derived from an EMBL/GenBank/DDBJ whole genome shotgun (WGS) entry which is preliminary data.</text>
</comment>
<dbReference type="AlphaFoldDB" id="A0A7X1A3D1"/>
<gene>
    <name evidence="1" type="ORF">HBP98_00800</name>
</gene>
<evidence type="ECO:0000313" key="2">
    <source>
        <dbReference type="Proteomes" id="UP000546244"/>
    </source>
</evidence>
<name>A0A7X1A3D1_9LIST</name>
<dbReference type="EMBL" id="JAARMV010000001">
    <property type="protein sequence ID" value="MBC2370531.1"/>
    <property type="molecule type" value="Genomic_DNA"/>
</dbReference>
<reference evidence="1 2" key="1">
    <citation type="submission" date="2020-03" db="EMBL/GenBank/DDBJ databases">
        <title>Soil Listeria distribution.</title>
        <authorList>
            <person name="Liao J."/>
            <person name="Wiedmann M."/>
        </authorList>
    </citation>
    <scope>NUCLEOTIDE SEQUENCE [LARGE SCALE GENOMIC DNA]</scope>
    <source>
        <strain evidence="1 2">FSL L7-1850</strain>
    </source>
</reference>
<dbReference type="Proteomes" id="UP000546244">
    <property type="component" value="Unassembled WGS sequence"/>
</dbReference>
<organism evidence="1 2">
    <name type="scientific">Listeria booriae</name>
    <dbReference type="NCBI Taxonomy" id="1552123"/>
    <lineage>
        <taxon>Bacteria</taxon>
        <taxon>Bacillati</taxon>
        <taxon>Bacillota</taxon>
        <taxon>Bacilli</taxon>
        <taxon>Bacillales</taxon>
        <taxon>Listeriaceae</taxon>
        <taxon>Listeria</taxon>
    </lineage>
</organism>
<evidence type="ECO:0000313" key="1">
    <source>
        <dbReference type="EMBL" id="MBC2370531.1"/>
    </source>
</evidence>
<protein>
    <recommendedName>
        <fullName evidence="3">HK97 gp10 family phage protein</fullName>
    </recommendedName>
</protein>